<dbReference type="Pfam" id="PF13643">
    <property type="entry name" value="DUF4145"/>
    <property type="match status" value="1"/>
</dbReference>
<dbReference type="Proteomes" id="UP000746535">
    <property type="component" value="Unassembled WGS sequence"/>
</dbReference>
<evidence type="ECO:0000313" key="2">
    <source>
        <dbReference type="EMBL" id="NJP02050.1"/>
    </source>
</evidence>
<name>A0ABX0YGK3_9PSED</name>
<evidence type="ECO:0000259" key="1">
    <source>
        <dbReference type="Pfam" id="PF13643"/>
    </source>
</evidence>
<comment type="caution">
    <text evidence="2">The sequence shown here is derived from an EMBL/GenBank/DDBJ whole genome shotgun (WGS) entry which is preliminary data.</text>
</comment>
<evidence type="ECO:0000313" key="3">
    <source>
        <dbReference type="Proteomes" id="UP000746535"/>
    </source>
</evidence>
<dbReference type="RefSeq" id="WP_168084619.1">
    <property type="nucleotide sequence ID" value="NZ_JAAVJI010000008.1"/>
</dbReference>
<organism evidence="2 3">
    <name type="scientific">Pseudomonas quercus</name>
    <dbReference type="NCBI Taxonomy" id="2722792"/>
    <lineage>
        <taxon>Bacteria</taxon>
        <taxon>Pseudomonadati</taxon>
        <taxon>Pseudomonadota</taxon>
        <taxon>Gammaproteobacteria</taxon>
        <taxon>Pseudomonadales</taxon>
        <taxon>Pseudomonadaceae</taxon>
        <taxon>Pseudomonas</taxon>
    </lineage>
</organism>
<protein>
    <submittedName>
        <fullName evidence="2">DUF4145 domain-containing protein</fullName>
    </submittedName>
</protein>
<proteinExistence type="predicted"/>
<dbReference type="EMBL" id="JAAVJI010000008">
    <property type="protein sequence ID" value="NJP02050.1"/>
    <property type="molecule type" value="Genomic_DNA"/>
</dbReference>
<gene>
    <name evidence="2" type="ORF">HBH25_14465</name>
</gene>
<keyword evidence="3" id="KW-1185">Reference proteome</keyword>
<feature type="domain" description="DUF4145" evidence="1">
    <location>
        <begin position="94"/>
        <end position="172"/>
    </location>
</feature>
<sequence length="220" mass="24251">MSKYVAPAFNKTAFNCPRCEAYAKFDWAAPSCYFGNSYQSLPIRVSRCSHCGMDSYWHLPDDAEERAYMIIPNATLAPMPHPEAPEDIKSDYMEAREIAVRSPRGSAALLRLCIQKLCIELGEKGKNINDDIGSLVAKGLPIQIQQALDVVRVIGNNAVHPGKIASEDVAEICQTLFTLFNAVVEDRIARPKALDALYKGLPEGILEGIAKRDNKADLPD</sequence>
<reference evidence="2 3" key="1">
    <citation type="submission" date="2020-03" db="EMBL/GenBank/DDBJ databases">
        <authorList>
            <person name="Wang L."/>
            <person name="He N."/>
            <person name="Li Y."/>
            <person name="Fang Y."/>
            <person name="Zhang F."/>
        </authorList>
    </citation>
    <scope>NUCLEOTIDE SEQUENCE [LARGE SCALE GENOMIC DNA]</scope>
    <source>
        <strain evidence="3">hsmgli-8</strain>
    </source>
</reference>
<accession>A0ABX0YGK3</accession>
<dbReference type="InterPro" id="IPR025285">
    <property type="entry name" value="DUF4145"/>
</dbReference>